<reference evidence="2 3" key="1">
    <citation type="submission" date="2016-05" db="EMBL/GenBank/DDBJ databases">
        <title>Comparative genomics of biotechnologically important yeasts.</title>
        <authorList>
            <consortium name="DOE Joint Genome Institute"/>
            <person name="Riley R."/>
            <person name="Haridas S."/>
            <person name="Wolfe K.H."/>
            <person name="Lopes M.R."/>
            <person name="Hittinger C.T."/>
            <person name="Goker M."/>
            <person name="Salamov A."/>
            <person name="Wisecaver J."/>
            <person name="Long T.M."/>
            <person name="Aerts A.L."/>
            <person name="Barry K."/>
            <person name="Choi C."/>
            <person name="Clum A."/>
            <person name="Coughlan A.Y."/>
            <person name="Deshpande S."/>
            <person name="Douglass A.P."/>
            <person name="Hanson S.J."/>
            <person name="Klenk H.-P."/>
            <person name="LaButti K."/>
            <person name="Lapidus A."/>
            <person name="Lindquist E."/>
            <person name="Lipzen A."/>
            <person name="Meier-kolthoff J.P."/>
            <person name="Ohm R.A."/>
            <person name="Otillar R.P."/>
            <person name="Pangilinan J."/>
            <person name="Peng Y."/>
            <person name="Rokas A."/>
            <person name="Rosa C.A."/>
            <person name="Scheuner C."/>
            <person name="Sibirny A.A."/>
            <person name="Slot J.C."/>
            <person name="Stielow J.B."/>
            <person name="Sun H."/>
            <person name="Kurtzman C.P."/>
            <person name="Blackwell M."/>
            <person name="Grigoriev I.V."/>
            <person name="Jeffries T.W."/>
        </authorList>
    </citation>
    <scope>NUCLEOTIDE SEQUENCE [LARGE SCALE GENOMIC DNA]</scope>
    <source>
        <strain evidence="2 3">NRRL YB-4993</strain>
    </source>
</reference>
<proteinExistence type="predicted"/>
<evidence type="ECO:0000313" key="2">
    <source>
        <dbReference type="EMBL" id="OBA17999.1"/>
    </source>
</evidence>
<dbReference type="OrthoDB" id="4021450at2759"/>
<gene>
    <name evidence="2" type="ORF">METBIDRAFT_13913</name>
</gene>
<dbReference type="EMBL" id="LXTC01000009">
    <property type="protein sequence ID" value="OBA17999.1"/>
    <property type="molecule type" value="Genomic_DNA"/>
</dbReference>
<sequence>MTLNQANSTGIYRHIAPMRDKQKPNCLFSSDIPYKISSCVAKLHLYKGDYSNRRVDLAEYIQWFDITLELNTLLLRNMEILPSELARINSMFVAEGRAPESSHSIRASSPSIPAVWRAILFTKKNSETFVVNFRLDVDQFLVDLSNISDMCLHFHANETIQPLLLLDIANHLKTYVQHKLQQELNNNNDISFDITNSSTILQDLPPNESIALFKAIYTNTHNEALDLAITSLDECDLSYVIEKQLIYYVDDEFDNTDDEMKLLHSDESGKSQLNEDEDLDFAETNSFRERIFVDYQAPEFLANEISSISLSENLVLSSAAKATKTGSNDQFFDIPNVDSKGREEVQESKSADALRECTKYSESDEGVTLSNTEHASAHSQQMSVHDGILVYENNSSLDERLKEIPAYTTECQDTIQSPMVSPKKKDNQSYGSETTGEENLLRKKASISFIDHDESLGLQFAFRDSSSSVPEYIKENKKFKFIKVGKVQKFVNMFEEHKEIASNPLSRVGTRPGSPVSRID</sequence>
<feature type="region of interest" description="Disordered" evidence="1">
    <location>
        <begin position="418"/>
        <end position="437"/>
    </location>
</feature>
<accession>A0A1A0H1U2</accession>
<keyword evidence="3" id="KW-1185">Reference proteome</keyword>
<evidence type="ECO:0000256" key="1">
    <source>
        <dbReference type="SAM" id="MobiDB-lite"/>
    </source>
</evidence>
<dbReference type="AlphaFoldDB" id="A0A1A0H1U2"/>
<dbReference type="RefSeq" id="XP_018709394.1">
    <property type="nucleotide sequence ID" value="XM_018854447.1"/>
</dbReference>
<evidence type="ECO:0000313" key="3">
    <source>
        <dbReference type="Proteomes" id="UP000092555"/>
    </source>
</evidence>
<name>A0A1A0H1U2_9ASCO</name>
<feature type="region of interest" description="Disordered" evidence="1">
    <location>
        <begin position="501"/>
        <end position="520"/>
    </location>
</feature>
<comment type="caution">
    <text evidence="2">The sequence shown here is derived from an EMBL/GenBank/DDBJ whole genome shotgun (WGS) entry which is preliminary data.</text>
</comment>
<protein>
    <submittedName>
        <fullName evidence="2">Uncharacterized protein</fullName>
    </submittedName>
</protein>
<dbReference type="GeneID" id="30027423"/>
<organism evidence="2 3">
    <name type="scientific">Metschnikowia bicuspidata var. bicuspidata NRRL YB-4993</name>
    <dbReference type="NCBI Taxonomy" id="869754"/>
    <lineage>
        <taxon>Eukaryota</taxon>
        <taxon>Fungi</taxon>
        <taxon>Dikarya</taxon>
        <taxon>Ascomycota</taxon>
        <taxon>Saccharomycotina</taxon>
        <taxon>Pichiomycetes</taxon>
        <taxon>Metschnikowiaceae</taxon>
        <taxon>Metschnikowia</taxon>
    </lineage>
</organism>
<dbReference type="Proteomes" id="UP000092555">
    <property type="component" value="Unassembled WGS sequence"/>
</dbReference>